<keyword evidence="9" id="KW-0902">Two-component regulatory system</keyword>
<dbReference type="InterPro" id="IPR003660">
    <property type="entry name" value="HAMP_dom"/>
</dbReference>
<dbReference type="Pfam" id="PF00672">
    <property type="entry name" value="HAMP"/>
    <property type="match status" value="1"/>
</dbReference>
<dbReference type="FunFam" id="1.10.287.130:FF:000038">
    <property type="entry name" value="Sensory transduction histidine kinase"/>
    <property type="match status" value="1"/>
</dbReference>
<organism evidence="15 16">
    <name type="scientific">Magnetovibrio blakemorei</name>
    <dbReference type="NCBI Taxonomy" id="28181"/>
    <lineage>
        <taxon>Bacteria</taxon>
        <taxon>Pseudomonadati</taxon>
        <taxon>Pseudomonadota</taxon>
        <taxon>Alphaproteobacteria</taxon>
        <taxon>Rhodospirillales</taxon>
        <taxon>Magnetovibrionaceae</taxon>
        <taxon>Magnetovibrio</taxon>
    </lineage>
</organism>
<feature type="domain" description="Histidine kinase" evidence="13">
    <location>
        <begin position="419"/>
        <end position="641"/>
    </location>
</feature>
<dbReference type="PRINTS" id="PR00344">
    <property type="entry name" value="BCTRLSENSOR"/>
</dbReference>
<evidence type="ECO:0000259" key="14">
    <source>
        <dbReference type="PROSITE" id="PS50885"/>
    </source>
</evidence>
<dbReference type="SMART" id="SM00387">
    <property type="entry name" value="HATPase_c"/>
    <property type="match status" value="1"/>
</dbReference>
<evidence type="ECO:0000256" key="6">
    <source>
        <dbReference type="ARBA" id="ARBA00022741"/>
    </source>
</evidence>
<dbReference type="GO" id="GO:0016020">
    <property type="term" value="C:membrane"/>
    <property type="evidence" value="ECO:0007669"/>
    <property type="project" value="UniProtKB-SubCell"/>
</dbReference>
<dbReference type="CDD" id="cd00082">
    <property type="entry name" value="HisKA"/>
    <property type="match status" value="1"/>
</dbReference>
<dbReference type="SUPFAM" id="SSF47384">
    <property type="entry name" value="Homodimeric domain of signal transducing histidine kinase"/>
    <property type="match status" value="1"/>
</dbReference>
<dbReference type="OrthoDB" id="144293at2"/>
<dbReference type="PROSITE" id="PS50109">
    <property type="entry name" value="HIS_KIN"/>
    <property type="match status" value="1"/>
</dbReference>
<feature type="transmembrane region" description="Helical" evidence="12">
    <location>
        <begin position="21"/>
        <end position="40"/>
    </location>
</feature>
<dbReference type="SMART" id="SM00304">
    <property type="entry name" value="HAMP"/>
    <property type="match status" value="1"/>
</dbReference>
<dbReference type="FunFam" id="3.30.565.10:FF:000010">
    <property type="entry name" value="Sensor histidine kinase RcsC"/>
    <property type="match status" value="1"/>
</dbReference>
<evidence type="ECO:0000256" key="5">
    <source>
        <dbReference type="ARBA" id="ARBA00022679"/>
    </source>
</evidence>
<dbReference type="PANTHER" id="PTHR43711:SF26">
    <property type="entry name" value="SENSOR HISTIDINE KINASE RCSC"/>
    <property type="match status" value="1"/>
</dbReference>
<dbReference type="PROSITE" id="PS50885">
    <property type="entry name" value="HAMP"/>
    <property type="match status" value="1"/>
</dbReference>
<dbReference type="InterPro" id="IPR036890">
    <property type="entry name" value="HATPase_C_sf"/>
</dbReference>
<evidence type="ECO:0000256" key="9">
    <source>
        <dbReference type="ARBA" id="ARBA00023012"/>
    </source>
</evidence>
<evidence type="ECO:0000256" key="3">
    <source>
        <dbReference type="ARBA" id="ARBA00012438"/>
    </source>
</evidence>
<evidence type="ECO:0000313" key="16">
    <source>
        <dbReference type="Proteomes" id="UP000095347"/>
    </source>
</evidence>
<name>A0A1E5Q4X4_9PROT</name>
<keyword evidence="8" id="KW-0067">ATP-binding</keyword>
<dbReference type="STRING" id="28181.BEN30_15715"/>
<dbReference type="GO" id="GO:0000155">
    <property type="term" value="F:phosphorelay sensor kinase activity"/>
    <property type="evidence" value="ECO:0007669"/>
    <property type="project" value="InterPro"/>
</dbReference>
<sequence length="647" mass="73425">MSHPSFLNLRTIRTLPIRTKLSLLSILVVVSLSAIVYLSWYRDASLRQMNETRIAIMSMDMQLLNLRHTQNDFVNLFEPRYREDFSTTFEHFVESIENLKDRFWALDLPIDTLEHLVVLTSDYQYLFEVMAELQTKIGQDHTEGLRKRLAIAIADIEAELQNVPNGDSTRHILNYQLAKLQIFTKDLLLHKQIEDVERFEDNYAGIMLDVRRLVQDADVRQRLEVALSTYRLTFLELAHVSVEVGLDFKHGLRADIERTVSAAGDALTRLTTEVNTAIDRQEQNLYILINSIAAAFSLVFLIALIFLGRSISIPIRSVTSAMTKLADGDLQVEIPDRPRRDEIGDMFRALRIFKMGAIIRRRTQEELRKAHDELEDRVMERTKALFQEVEEHRQTEADLQQARELADAANKAKSQFLANMSHELRTPLNAIIGYSEMLQEDASDLGYALITPDLEKINTAGRHLLSTINEILDLSKIEAGHIDISVEEFSIQEELNTVADTVQPLIDINDNELIVHCAPDLGQMGTDLTRFRQILFNFLSNAAKFTQNGTITLTARREPKTDMDCMVFSVSDTGIGLTEDQLQRIFDPFIQGDASTTRKYGGTGLGLTINREFARLLGGEIHAESTPGAGATFTVRLPAYIDDKLDI</sequence>
<keyword evidence="16" id="KW-1185">Reference proteome</keyword>
<comment type="catalytic activity">
    <reaction evidence="1">
        <text>ATP + protein L-histidine = ADP + protein N-phospho-L-histidine.</text>
        <dbReference type="EC" id="2.7.13.3"/>
    </reaction>
</comment>
<dbReference type="Gene3D" id="1.10.287.130">
    <property type="match status" value="1"/>
</dbReference>
<evidence type="ECO:0000256" key="10">
    <source>
        <dbReference type="ARBA" id="ARBA00023136"/>
    </source>
</evidence>
<dbReference type="Pfam" id="PF02518">
    <property type="entry name" value="HATPase_c"/>
    <property type="match status" value="1"/>
</dbReference>
<proteinExistence type="predicted"/>
<feature type="transmembrane region" description="Helical" evidence="12">
    <location>
        <begin position="285"/>
        <end position="307"/>
    </location>
</feature>
<evidence type="ECO:0000256" key="2">
    <source>
        <dbReference type="ARBA" id="ARBA00004370"/>
    </source>
</evidence>
<dbReference type="InterPro" id="IPR003594">
    <property type="entry name" value="HATPase_dom"/>
</dbReference>
<dbReference type="EC" id="2.7.13.3" evidence="3"/>
<dbReference type="InterPro" id="IPR050736">
    <property type="entry name" value="Sensor_HK_Regulatory"/>
</dbReference>
<keyword evidence="12" id="KW-0812">Transmembrane</keyword>
<reference evidence="16" key="1">
    <citation type="submission" date="2016-07" db="EMBL/GenBank/DDBJ databases">
        <authorList>
            <person name="Florea S."/>
            <person name="Webb J.S."/>
            <person name="Jaromczyk J."/>
            <person name="Schardl C.L."/>
        </authorList>
    </citation>
    <scope>NUCLEOTIDE SEQUENCE [LARGE SCALE GENOMIC DNA]</scope>
    <source>
        <strain evidence="16">MV-1</strain>
    </source>
</reference>
<evidence type="ECO:0000256" key="1">
    <source>
        <dbReference type="ARBA" id="ARBA00000085"/>
    </source>
</evidence>
<dbReference type="Pfam" id="PF00512">
    <property type="entry name" value="HisKA"/>
    <property type="match status" value="1"/>
</dbReference>
<dbReference type="SMART" id="SM00388">
    <property type="entry name" value="HisKA"/>
    <property type="match status" value="1"/>
</dbReference>
<evidence type="ECO:0000259" key="13">
    <source>
        <dbReference type="PROSITE" id="PS50109"/>
    </source>
</evidence>
<keyword evidence="6" id="KW-0547">Nucleotide-binding</keyword>
<dbReference type="CDD" id="cd16922">
    <property type="entry name" value="HATPase_EvgS-ArcB-TorS-like"/>
    <property type="match status" value="1"/>
</dbReference>
<dbReference type="CDD" id="cd06225">
    <property type="entry name" value="HAMP"/>
    <property type="match status" value="1"/>
</dbReference>
<keyword evidence="5" id="KW-0808">Transferase</keyword>
<dbReference type="SUPFAM" id="SSF55874">
    <property type="entry name" value="ATPase domain of HSP90 chaperone/DNA topoisomerase II/histidine kinase"/>
    <property type="match status" value="1"/>
</dbReference>
<dbReference type="EMBL" id="MCGG01000055">
    <property type="protein sequence ID" value="OEJ65128.1"/>
    <property type="molecule type" value="Genomic_DNA"/>
</dbReference>
<feature type="domain" description="HAMP" evidence="14">
    <location>
        <begin position="309"/>
        <end position="362"/>
    </location>
</feature>
<evidence type="ECO:0000256" key="4">
    <source>
        <dbReference type="ARBA" id="ARBA00022553"/>
    </source>
</evidence>
<comment type="caution">
    <text evidence="15">The sequence shown here is derived from an EMBL/GenBank/DDBJ whole genome shotgun (WGS) entry which is preliminary data.</text>
</comment>
<gene>
    <name evidence="15" type="ORF">BEN30_15715</name>
</gene>
<evidence type="ECO:0000256" key="12">
    <source>
        <dbReference type="SAM" id="Phobius"/>
    </source>
</evidence>
<dbReference type="PANTHER" id="PTHR43711">
    <property type="entry name" value="TWO-COMPONENT HISTIDINE KINASE"/>
    <property type="match status" value="1"/>
</dbReference>
<protein>
    <recommendedName>
        <fullName evidence="3">histidine kinase</fullName>
        <ecNumber evidence="3">2.7.13.3</ecNumber>
    </recommendedName>
</protein>
<evidence type="ECO:0000313" key="15">
    <source>
        <dbReference type="EMBL" id="OEJ65128.1"/>
    </source>
</evidence>
<dbReference type="InterPro" id="IPR005467">
    <property type="entry name" value="His_kinase_dom"/>
</dbReference>
<keyword evidence="11" id="KW-0131">Cell cycle</keyword>
<comment type="subcellular location">
    <subcellularLocation>
        <location evidence="2">Membrane</location>
    </subcellularLocation>
</comment>
<evidence type="ECO:0000256" key="11">
    <source>
        <dbReference type="ARBA" id="ARBA00023306"/>
    </source>
</evidence>
<keyword evidence="4" id="KW-0597">Phosphoprotein</keyword>
<dbReference type="InterPro" id="IPR036097">
    <property type="entry name" value="HisK_dim/P_sf"/>
</dbReference>
<keyword evidence="7" id="KW-0418">Kinase</keyword>
<keyword evidence="12" id="KW-1133">Transmembrane helix</keyword>
<dbReference type="RefSeq" id="WP_069959017.1">
    <property type="nucleotide sequence ID" value="NZ_MCGG01000055.1"/>
</dbReference>
<dbReference type="SUPFAM" id="SSF158472">
    <property type="entry name" value="HAMP domain-like"/>
    <property type="match status" value="1"/>
</dbReference>
<dbReference type="AlphaFoldDB" id="A0A1E5Q4X4"/>
<dbReference type="Proteomes" id="UP000095347">
    <property type="component" value="Unassembled WGS sequence"/>
</dbReference>
<dbReference type="InterPro" id="IPR003661">
    <property type="entry name" value="HisK_dim/P_dom"/>
</dbReference>
<dbReference type="GO" id="GO:0005524">
    <property type="term" value="F:ATP binding"/>
    <property type="evidence" value="ECO:0007669"/>
    <property type="project" value="UniProtKB-KW"/>
</dbReference>
<dbReference type="InterPro" id="IPR004358">
    <property type="entry name" value="Sig_transdc_His_kin-like_C"/>
</dbReference>
<dbReference type="Gene3D" id="3.30.565.10">
    <property type="entry name" value="Histidine kinase-like ATPase, C-terminal domain"/>
    <property type="match status" value="1"/>
</dbReference>
<evidence type="ECO:0000256" key="8">
    <source>
        <dbReference type="ARBA" id="ARBA00022840"/>
    </source>
</evidence>
<dbReference type="Gene3D" id="6.10.340.10">
    <property type="match status" value="1"/>
</dbReference>
<keyword evidence="10 12" id="KW-0472">Membrane</keyword>
<accession>A0A1E5Q4X4</accession>
<evidence type="ECO:0000256" key="7">
    <source>
        <dbReference type="ARBA" id="ARBA00022777"/>
    </source>
</evidence>